<organism evidence="2">
    <name type="scientific">Opuntia streptacantha</name>
    <name type="common">Prickly pear cactus</name>
    <name type="synonym">Opuntia cardona</name>
    <dbReference type="NCBI Taxonomy" id="393608"/>
    <lineage>
        <taxon>Eukaryota</taxon>
        <taxon>Viridiplantae</taxon>
        <taxon>Streptophyta</taxon>
        <taxon>Embryophyta</taxon>
        <taxon>Tracheophyta</taxon>
        <taxon>Spermatophyta</taxon>
        <taxon>Magnoliopsida</taxon>
        <taxon>eudicotyledons</taxon>
        <taxon>Gunneridae</taxon>
        <taxon>Pentapetalae</taxon>
        <taxon>Caryophyllales</taxon>
        <taxon>Cactineae</taxon>
        <taxon>Cactaceae</taxon>
        <taxon>Opuntioideae</taxon>
        <taxon>Opuntia</taxon>
    </lineage>
</organism>
<keyword evidence="1" id="KW-1133">Transmembrane helix</keyword>
<evidence type="ECO:0000256" key="1">
    <source>
        <dbReference type="SAM" id="Phobius"/>
    </source>
</evidence>
<dbReference type="AlphaFoldDB" id="A0A7C9CU03"/>
<protein>
    <submittedName>
        <fullName evidence="2">Uncharacterized protein</fullName>
    </submittedName>
</protein>
<dbReference type="EMBL" id="GISG01038596">
    <property type="protein sequence ID" value="MBA4622408.1"/>
    <property type="molecule type" value="Transcribed_RNA"/>
</dbReference>
<name>A0A7C9CU03_OPUST</name>
<feature type="transmembrane region" description="Helical" evidence="1">
    <location>
        <begin position="66"/>
        <end position="90"/>
    </location>
</feature>
<sequence>MHIRPQLTLEGIFSRGFSTTKAAPPVVAVVVKTHRLPPAIATRSATISWISPPPPLRLPPLQVVRIYSITLLLLLLLCILLPSMLSCLVCNSFHIQGRR</sequence>
<reference evidence="2" key="2">
    <citation type="submission" date="2020-07" db="EMBL/GenBank/DDBJ databases">
        <authorList>
            <person name="Vera ALvarez R."/>
            <person name="Arias-Moreno D.M."/>
            <person name="Jimenez-Jacinto V."/>
            <person name="Jimenez-Bremont J.F."/>
            <person name="Swaminathan K."/>
            <person name="Moose S.P."/>
            <person name="Guerrero-Gonzalez M.L."/>
            <person name="Marino-Ramirez L."/>
            <person name="Landsman D."/>
            <person name="Rodriguez-Kessler M."/>
            <person name="Delgado-Sanchez P."/>
        </authorList>
    </citation>
    <scope>NUCLEOTIDE SEQUENCE</scope>
    <source>
        <tissue evidence="2">Cladode</tissue>
    </source>
</reference>
<keyword evidence="1" id="KW-0472">Membrane</keyword>
<evidence type="ECO:0000313" key="2">
    <source>
        <dbReference type="EMBL" id="MBA4622408.1"/>
    </source>
</evidence>
<accession>A0A7C9CU03</accession>
<keyword evidence="1" id="KW-0812">Transmembrane</keyword>
<reference evidence="2" key="1">
    <citation type="journal article" date="2013" name="J. Plant Res.">
        <title>Effect of fungi and light on seed germination of three Opuntia species from semiarid lands of central Mexico.</title>
        <authorList>
            <person name="Delgado-Sanchez P."/>
            <person name="Jimenez-Bremont J.F."/>
            <person name="Guerrero-Gonzalez Mde L."/>
            <person name="Flores J."/>
        </authorList>
    </citation>
    <scope>NUCLEOTIDE SEQUENCE</scope>
    <source>
        <tissue evidence="2">Cladode</tissue>
    </source>
</reference>
<proteinExistence type="predicted"/>